<name>A0A225ACJ1_TALAT</name>
<dbReference type="PANTHER" id="PTHR42085">
    <property type="entry name" value="F-BOX DOMAIN-CONTAINING PROTEIN"/>
    <property type="match status" value="1"/>
</dbReference>
<organism evidence="1 2">
    <name type="scientific">Talaromyces atroroseus</name>
    <dbReference type="NCBI Taxonomy" id="1441469"/>
    <lineage>
        <taxon>Eukaryota</taxon>
        <taxon>Fungi</taxon>
        <taxon>Dikarya</taxon>
        <taxon>Ascomycota</taxon>
        <taxon>Pezizomycotina</taxon>
        <taxon>Eurotiomycetes</taxon>
        <taxon>Eurotiomycetidae</taxon>
        <taxon>Eurotiales</taxon>
        <taxon>Trichocomaceae</taxon>
        <taxon>Talaromyces</taxon>
        <taxon>Talaromyces sect. Trachyspermi</taxon>
    </lineage>
</organism>
<dbReference type="RefSeq" id="XP_020118943.1">
    <property type="nucleotide sequence ID" value="XM_020267908.1"/>
</dbReference>
<dbReference type="Proteomes" id="UP000214365">
    <property type="component" value="Unassembled WGS sequence"/>
</dbReference>
<evidence type="ECO:0000313" key="1">
    <source>
        <dbReference type="EMBL" id="OKL58822.1"/>
    </source>
</evidence>
<evidence type="ECO:0000313" key="2">
    <source>
        <dbReference type="Proteomes" id="UP000214365"/>
    </source>
</evidence>
<accession>A0A225ACJ1</accession>
<dbReference type="GeneID" id="31005374"/>
<sequence length="209" mass="24894">MPTSFLAFPGEIRWKIYKHLLVLDVPIEPYVCRSLRLRRRLRILRTNKKVYREASKLFYSRNRFAFVNCAPDWISLFLKQIGCTNASYIQDICLPTLHISYDKKRNVALADDEDRALRYIRSYCTDLRTIRTALYSMDYMYHKSREVGGFNAMLEILSARFRGIKPLRKIVGEVHRNNPFFKDMTRVMRHHGWKVKLLAQSQYRGTTFE</sequence>
<comment type="caution">
    <text evidence="1">The sequence shown here is derived from an EMBL/GenBank/DDBJ whole genome shotgun (WGS) entry which is preliminary data.</text>
</comment>
<gene>
    <name evidence="1" type="ORF">UA08_05618</name>
</gene>
<dbReference type="OrthoDB" id="62952at2759"/>
<evidence type="ECO:0008006" key="3">
    <source>
        <dbReference type="Google" id="ProtNLM"/>
    </source>
</evidence>
<reference evidence="1 2" key="1">
    <citation type="submission" date="2015-06" db="EMBL/GenBank/DDBJ databases">
        <title>Talaromyces atroroseus IBT 11181 draft genome.</title>
        <authorList>
            <person name="Rasmussen K.B."/>
            <person name="Rasmussen S."/>
            <person name="Petersen B."/>
            <person name="Sicheritz-Ponten T."/>
            <person name="Mortensen U.H."/>
            <person name="Thrane U."/>
        </authorList>
    </citation>
    <scope>NUCLEOTIDE SEQUENCE [LARGE SCALE GENOMIC DNA]</scope>
    <source>
        <strain evidence="1 2">IBT 11181</strain>
    </source>
</reference>
<dbReference type="STRING" id="1441469.A0A225ACJ1"/>
<dbReference type="EMBL" id="LFMY01000008">
    <property type="protein sequence ID" value="OKL58822.1"/>
    <property type="molecule type" value="Genomic_DNA"/>
</dbReference>
<keyword evidence="2" id="KW-1185">Reference proteome</keyword>
<dbReference type="AlphaFoldDB" id="A0A225ACJ1"/>
<dbReference type="PANTHER" id="PTHR42085:SF2">
    <property type="entry name" value="F-BOX DOMAIN-CONTAINING PROTEIN"/>
    <property type="match status" value="1"/>
</dbReference>
<protein>
    <recommendedName>
        <fullName evidence="3">F-box domain-containing protein</fullName>
    </recommendedName>
</protein>
<dbReference type="InterPro" id="IPR038883">
    <property type="entry name" value="AN11006-like"/>
</dbReference>
<proteinExistence type="predicted"/>